<protein>
    <submittedName>
        <fullName evidence="1">Predicted protein</fullName>
    </submittedName>
</protein>
<organism evidence="1 2">
    <name type="scientific">Leptosphaeria maculans (strain JN3 / isolate v23.1.3 / race Av1-4-5-6-7-8)</name>
    <name type="common">Blackleg fungus</name>
    <name type="synonym">Phoma lingam</name>
    <dbReference type="NCBI Taxonomy" id="985895"/>
    <lineage>
        <taxon>Eukaryota</taxon>
        <taxon>Fungi</taxon>
        <taxon>Dikarya</taxon>
        <taxon>Ascomycota</taxon>
        <taxon>Pezizomycotina</taxon>
        <taxon>Dothideomycetes</taxon>
        <taxon>Pleosporomycetidae</taxon>
        <taxon>Pleosporales</taxon>
        <taxon>Pleosporineae</taxon>
        <taxon>Leptosphaeriaceae</taxon>
        <taxon>Plenodomus</taxon>
        <taxon>Plenodomus lingam/Leptosphaeria maculans species complex</taxon>
    </lineage>
</organism>
<dbReference type="InParanoid" id="E5AD16"/>
<name>E5AD16_LEPMJ</name>
<keyword evidence="2" id="KW-1185">Reference proteome</keyword>
<dbReference type="EMBL" id="FP929139">
    <property type="protein sequence ID" value="CBY02368.1"/>
    <property type="molecule type" value="Genomic_DNA"/>
</dbReference>
<evidence type="ECO:0000313" key="1">
    <source>
        <dbReference type="EMBL" id="CBY02368.1"/>
    </source>
</evidence>
<sequence>MSCARNRCIALSWRYRRWASLRRRETGMWKSWSTEKIPVSGSSERKHVKCRFRGSDLVPRVEVTVQEERKRERDLKCGGREAKMGPL</sequence>
<dbReference type="AlphaFoldDB" id="E5AD16"/>
<dbReference type="VEuPathDB" id="FungiDB:LEMA_P011550.1"/>
<dbReference type="Proteomes" id="UP000002668">
    <property type="component" value="Genome"/>
</dbReference>
<accession>E5AD16</accession>
<reference evidence="2" key="1">
    <citation type="journal article" date="2011" name="Nat. Commun.">
        <title>Effector diversification within compartments of the Leptosphaeria maculans genome affected by Repeat-Induced Point mutations.</title>
        <authorList>
            <person name="Rouxel T."/>
            <person name="Grandaubert J."/>
            <person name="Hane J.K."/>
            <person name="Hoede C."/>
            <person name="van de Wouw A.P."/>
            <person name="Couloux A."/>
            <person name="Dominguez V."/>
            <person name="Anthouard V."/>
            <person name="Bally P."/>
            <person name="Bourras S."/>
            <person name="Cozijnsen A.J."/>
            <person name="Ciuffetti L.M."/>
            <person name="Degrave A."/>
            <person name="Dilmaghani A."/>
            <person name="Duret L."/>
            <person name="Fudal I."/>
            <person name="Goodwin S.B."/>
            <person name="Gout L."/>
            <person name="Glaser N."/>
            <person name="Linglin J."/>
            <person name="Kema G.H.J."/>
            <person name="Lapalu N."/>
            <person name="Lawrence C.B."/>
            <person name="May K."/>
            <person name="Meyer M."/>
            <person name="Ollivier B."/>
            <person name="Poulain J."/>
            <person name="Schoch C.L."/>
            <person name="Simon A."/>
            <person name="Spatafora J.W."/>
            <person name="Stachowiak A."/>
            <person name="Turgeon B.G."/>
            <person name="Tyler B.M."/>
            <person name="Vincent D."/>
            <person name="Weissenbach J."/>
            <person name="Amselem J."/>
            <person name="Quesneville H."/>
            <person name="Oliver R.P."/>
            <person name="Wincker P."/>
            <person name="Balesdent M.-H."/>
            <person name="Howlett B.J."/>
        </authorList>
    </citation>
    <scope>NUCLEOTIDE SEQUENCE [LARGE SCALE GENOMIC DNA]</scope>
    <source>
        <strain evidence="2">JN3 / isolate v23.1.3 / race Av1-4-5-6-7-8</strain>
    </source>
</reference>
<gene>
    <name evidence="1" type="ORF">LEMA_P011550.1</name>
</gene>
<dbReference type="HOGENOM" id="CLU_2483783_0_0_1"/>
<proteinExistence type="predicted"/>
<evidence type="ECO:0000313" key="2">
    <source>
        <dbReference type="Proteomes" id="UP000002668"/>
    </source>
</evidence>